<accession>A0A921UY41</accession>
<dbReference type="EMBL" id="CM027680">
    <property type="protein sequence ID" value="KAG0548652.1"/>
    <property type="molecule type" value="Genomic_DNA"/>
</dbReference>
<evidence type="ECO:0000313" key="2">
    <source>
        <dbReference type="Proteomes" id="UP000807115"/>
    </source>
</evidence>
<gene>
    <name evidence="1" type="ORF">BDA96_01G185100</name>
</gene>
<reference evidence="1" key="2">
    <citation type="submission" date="2020-10" db="EMBL/GenBank/DDBJ databases">
        <authorList>
            <person name="Cooper E.A."/>
            <person name="Brenton Z.W."/>
            <person name="Flinn B.S."/>
            <person name="Jenkins J."/>
            <person name="Shu S."/>
            <person name="Flowers D."/>
            <person name="Luo F."/>
            <person name="Wang Y."/>
            <person name="Xia P."/>
            <person name="Barry K."/>
            <person name="Daum C."/>
            <person name="Lipzen A."/>
            <person name="Yoshinaga Y."/>
            <person name="Schmutz J."/>
            <person name="Saski C."/>
            <person name="Vermerris W."/>
            <person name="Kresovich S."/>
        </authorList>
    </citation>
    <scope>NUCLEOTIDE SEQUENCE</scope>
</reference>
<dbReference type="PANTHER" id="PTHR34570:SF16">
    <property type="entry name" value="OS03G0593100 PROTEIN"/>
    <property type="match status" value="1"/>
</dbReference>
<dbReference type="OrthoDB" id="671858at2759"/>
<evidence type="ECO:0000313" key="1">
    <source>
        <dbReference type="EMBL" id="KAG0548652.1"/>
    </source>
</evidence>
<organism evidence="1 2">
    <name type="scientific">Sorghum bicolor</name>
    <name type="common">Sorghum</name>
    <name type="synonym">Sorghum vulgare</name>
    <dbReference type="NCBI Taxonomy" id="4558"/>
    <lineage>
        <taxon>Eukaryota</taxon>
        <taxon>Viridiplantae</taxon>
        <taxon>Streptophyta</taxon>
        <taxon>Embryophyta</taxon>
        <taxon>Tracheophyta</taxon>
        <taxon>Spermatophyta</taxon>
        <taxon>Magnoliopsida</taxon>
        <taxon>Liliopsida</taxon>
        <taxon>Poales</taxon>
        <taxon>Poaceae</taxon>
        <taxon>PACMAD clade</taxon>
        <taxon>Panicoideae</taxon>
        <taxon>Andropogonodae</taxon>
        <taxon>Andropogoneae</taxon>
        <taxon>Sorghinae</taxon>
        <taxon>Sorghum</taxon>
    </lineage>
</organism>
<reference evidence="1" key="1">
    <citation type="journal article" date="2019" name="BMC Genomics">
        <title>A new reference genome for Sorghum bicolor reveals high levels of sequence similarity between sweet and grain genotypes: implications for the genetics of sugar metabolism.</title>
        <authorList>
            <person name="Cooper E.A."/>
            <person name="Brenton Z.W."/>
            <person name="Flinn B.S."/>
            <person name="Jenkins J."/>
            <person name="Shu S."/>
            <person name="Flowers D."/>
            <person name="Luo F."/>
            <person name="Wang Y."/>
            <person name="Xia P."/>
            <person name="Barry K."/>
            <person name="Daum C."/>
            <person name="Lipzen A."/>
            <person name="Yoshinaga Y."/>
            <person name="Schmutz J."/>
            <person name="Saski C."/>
            <person name="Vermerris W."/>
            <person name="Kresovich S."/>
        </authorList>
    </citation>
    <scope>NUCLEOTIDE SEQUENCE</scope>
</reference>
<dbReference type="Gramene" id="EER93859">
    <property type="protein sequence ID" value="EER93859"/>
    <property type="gene ID" value="SORBI_3001G176800"/>
</dbReference>
<proteinExistence type="predicted"/>
<dbReference type="KEGG" id="sbi:8062992"/>
<dbReference type="PANTHER" id="PTHR34570">
    <property type="entry name" value="OS03G0593100 PROTEIN"/>
    <property type="match status" value="1"/>
</dbReference>
<sequence length="133" mass="15019">MGVQSSEGQVMFSSIALLQQRFRELERIREKREERLLHVLAPRPAATASPREMPVKWFFHPELLYPCRPLRETTAAVAAAASLFPAVPTTVCECKSFQLHGDSDPIAVELWPSKTYNYKHVSGEVDVDTSLHL</sequence>
<protein>
    <submittedName>
        <fullName evidence="1">Uncharacterized protein</fullName>
    </submittedName>
</protein>
<dbReference type="Proteomes" id="UP000807115">
    <property type="component" value="Chromosome 1"/>
</dbReference>
<dbReference type="OMA" id="LWPSKTY"/>
<dbReference type="AlphaFoldDB" id="A0A921UY41"/>
<name>A0A921UY41_SORBI</name>
<comment type="caution">
    <text evidence="1">The sequence shown here is derived from an EMBL/GenBank/DDBJ whole genome shotgun (WGS) entry which is preliminary data.</text>
</comment>